<dbReference type="PROSITE" id="PS50966">
    <property type="entry name" value="ZF_SWIM"/>
    <property type="match status" value="1"/>
</dbReference>
<evidence type="ECO:0000313" key="4">
    <source>
        <dbReference type="EMBL" id="SFL64119.1"/>
    </source>
</evidence>
<keyword evidence="1" id="KW-0479">Metal-binding</keyword>
<evidence type="ECO:0000256" key="2">
    <source>
        <dbReference type="SAM" id="MobiDB-lite"/>
    </source>
</evidence>
<dbReference type="InterPro" id="IPR007527">
    <property type="entry name" value="Znf_SWIM"/>
</dbReference>
<reference evidence="5" key="1">
    <citation type="submission" date="2016-10" db="EMBL/GenBank/DDBJ databases">
        <authorList>
            <person name="Varghese N."/>
            <person name="Submissions S."/>
        </authorList>
    </citation>
    <scope>NUCLEOTIDE SEQUENCE [LARGE SCALE GENOMIC DNA]</scope>
    <source>
        <strain evidence="5">CGMCC 1.7738</strain>
    </source>
</reference>
<dbReference type="AlphaFoldDB" id="A0A1I4JC24"/>
<accession>A0A1I4JC24</accession>
<dbReference type="EMBL" id="FOTC01000010">
    <property type="protein sequence ID" value="SFL64119.1"/>
    <property type="molecule type" value="Genomic_DNA"/>
</dbReference>
<dbReference type="GO" id="GO:0008270">
    <property type="term" value="F:zinc ion binding"/>
    <property type="evidence" value="ECO:0007669"/>
    <property type="project" value="UniProtKB-KW"/>
</dbReference>
<name>A0A1I4JC24_9EURY</name>
<evidence type="ECO:0000313" key="5">
    <source>
        <dbReference type="Proteomes" id="UP000199607"/>
    </source>
</evidence>
<dbReference type="Proteomes" id="UP000199607">
    <property type="component" value="Unassembled WGS sequence"/>
</dbReference>
<feature type="region of interest" description="Disordered" evidence="2">
    <location>
        <begin position="267"/>
        <end position="288"/>
    </location>
</feature>
<keyword evidence="1" id="KW-0863">Zinc-finger</keyword>
<evidence type="ECO:0000256" key="1">
    <source>
        <dbReference type="PROSITE-ProRule" id="PRU00325"/>
    </source>
</evidence>
<proteinExistence type="predicted"/>
<evidence type="ECO:0000259" key="3">
    <source>
        <dbReference type="PROSITE" id="PS50966"/>
    </source>
</evidence>
<keyword evidence="1" id="KW-0862">Zinc</keyword>
<dbReference type="RefSeq" id="WP_177197740.1">
    <property type="nucleotide sequence ID" value="NZ_FOTC01000010.1"/>
</dbReference>
<feature type="domain" description="SWIM-type" evidence="3">
    <location>
        <begin position="230"/>
        <end position="264"/>
    </location>
</feature>
<feature type="compositionally biased region" description="Polar residues" evidence="2">
    <location>
        <begin position="279"/>
        <end position="288"/>
    </location>
</feature>
<sequence>MTEQYLTTVLDEARQTIESHPQVGYGTEQPLHEHLRFAVLRLLENEAEDTHTGESRVPGITVGYGNDAAMFDHWRDEVEWWTDIEPQEHCTRFRIFYEQLDQDELPRQALEVMTALGAWRVWEGPAAACGSYDHRGRREAHFLLHYNHPIEEHLARLVEPNDPALAPDGGWVATRDTQSAIKPETDTVSAEPSADELTPRTRRACDEEMDVSLLKKGGVYEVHSESGNFYDVDVAAETCTCLDWQRREPEGGCKHMRRVDIEIEAGHVPRPDGRLPCTESEQQPNSIL</sequence>
<keyword evidence="5" id="KW-1185">Reference proteome</keyword>
<gene>
    <name evidence="4" type="ORF">SAMN04487950_4462</name>
</gene>
<protein>
    <recommendedName>
        <fullName evidence="3">SWIM-type domain-containing protein</fullName>
    </recommendedName>
</protein>
<organism evidence="4 5">
    <name type="scientific">Halogranum rubrum</name>
    <dbReference type="NCBI Taxonomy" id="553466"/>
    <lineage>
        <taxon>Archaea</taxon>
        <taxon>Methanobacteriati</taxon>
        <taxon>Methanobacteriota</taxon>
        <taxon>Stenosarchaea group</taxon>
        <taxon>Halobacteria</taxon>
        <taxon>Halobacteriales</taxon>
        <taxon>Haloferacaceae</taxon>
    </lineage>
</organism>